<dbReference type="Proteomes" id="UP000285875">
    <property type="component" value="Chromosome"/>
</dbReference>
<evidence type="ECO:0000313" key="3">
    <source>
        <dbReference type="Proteomes" id="UP000285875"/>
    </source>
</evidence>
<feature type="transmembrane region" description="Helical" evidence="1">
    <location>
        <begin position="82"/>
        <end position="115"/>
    </location>
</feature>
<dbReference type="AlphaFoldDB" id="A0A3Q9UJ48"/>
<sequence>MQRPTSWNPAGSIAGAVLGLAVGVSLAIGVVVGGRALGTAAGIGLAVAASLAVTVIPYVAASRTDHAGVLGQFLRRFMIGVNAGMNTVLAGVVLTPVIGVILGLVTLLAAIDAMALSPKYQRVLGWASWLMPMSWGATALGAALFLVSLTAAGATLHRWPRARILRIVLDPTVGALVIHGGLIHGPTAFDMGNIIFVNPGYIDESSPDTTCDAVVAHETGHTLAVAAFGPAFGLFDLIYENLLGAGARDYGERIAESHANRPGRPTVPMWGLPEPVLDCSPSLRA</sequence>
<proteinExistence type="predicted"/>
<protein>
    <submittedName>
        <fullName evidence="2">Uncharacterized protein</fullName>
    </submittedName>
</protein>
<name>A0A3Q9UJ48_9ACTN</name>
<keyword evidence="1" id="KW-0812">Transmembrane</keyword>
<dbReference type="RefSeq" id="WP_097798809.1">
    <property type="nucleotide sequence ID" value="NZ_CP025570.1"/>
</dbReference>
<gene>
    <name evidence="2" type="ORF">C0Z10_06255</name>
</gene>
<organism evidence="2 3">
    <name type="scientific">Acidipropionibacterium jensenii</name>
    <dbReference type="NCBI Taxonomy" id="1749"/>
    <lineage>
        <taxon>Bacteria</taxon>
        <taxon>Bacillati</taxon>
        <taxon>Actinomycetota</taxon>
        <taxon>Actinomycetes</taxon>
        <taxon>Propionibacteriales</taxon>
        <taxon>Propionibacteriaceae</taxon>
        <taxon>Acidipropionibacterium</taxon>
    </lineage>
</organism>
<reference evidence="3" key="1">
    <citation type="submission" date="2017-12" db="EMBL/GenBank/DDBJ databases">
        <title>Whole genome sequencing of Acidipropionibacterium jensenii strains JS279 and JS280.</title>
        <authorList>
            <person name="Deptula P."/>
            <person name="Laine P."/>
            <person name="Smolander O.-P."/>
            <person name="Paulin L."/>
            <person name="Auvinen P."/>
            <person name="Varmanen P."/>
        </authorList>
    </citation>
    <scope>NUCLEOTIDE SEQUENCE [LARGE SCALE GENOMIC DNA]</scope>
    <source>
        <strain evidence="3">JS280</strain>
    </source>
</reference>
<evidence type="ECO:0000313" key="2">
    <source>
        <dbReference type="EMBL" id="AZZ39414.1"/>
    </source>
</evidence>
<keyword evidence="1" id="KW-1133">Transmembrane helix</keyword>
<feature type="transmembrane region" description="Helical" evidence="1">
    <location>
        <begin position="40"/>
        <end position="61"/>
    </location>
</feature>
<keyword evidence="1" id="KW-0472">Membrane</keyword>
<dbReference type="KEGG" id="aji:C0Z10_06255"/>
<feature type="transmembrane region" description="Helical" evidence="1">
    <location>
        <begin position="135"/>
        <end position="156"/>
    </location>
</feature>
<feature type="transmembrane region" description="Helical" evidence="1">
    <location>
        <begin position="12"/>
        <end position="34"/>
    </location>
</feature>
<evidence type="ECO:0000256" key="1">
    <source>
        <dbReference type="SAM" id="Phobius"/>
    </source>
</evidence>
<accession>A0A3Q9UJ48</accession>
<dbReference type="EMBL" id="CP025570">
    <property type="protein sequence ID" value="AZZ39414.1"/>
    <property type="molecule type" value="Genomic_DNA"/>
</dbReference>